<dbReference type="GO" id="GO:0016491">
    <property type="term" value="F:oxidoreductase activity"/>
    <property type="evidence" value="ECO:0007669"/>
    <property type="project" value="UniProtKB-KW"/>
</dbReference>
<evidence type="ECO:0000256" key="1">
    <source>
        <dbReference type="ARBA" id="ARBA00022714"/>
    </source>
</evidence>
<keyword evidence="3" id="KW-0560">Oxidoreductase</keyword>
<dbReference type="Gene3D" id="1.10.150.120">
    <property type="entry name" value="[2Fe-2S]-binding domain"/>
    <property type="match status" value="1"/>
</dbReference>
<evidence type="ECO:0000313" key="8">
    <source>
        <dbReference type="Proteomes" id="UP000308828"/>
    </source>
</evidence>
<evidence type="ECO:0000256" key="3">
    <source>
        <dbReference type="ARBA" id="ARBA00023002"/>
    </source>
</evidence>
<dbReference type="SUPFAM" id="SSF54292">
    <property type="entry name" value="2Fe-2S ferredoxin-like"/>
    <property type="match status" value="1"/>
</dbReference>
<dbReference type="Pfam" id="PF01799">
    <property type="entry name" value="Fer2_2"/>
    <property type="match status" value="1"/>
</dbReference>
<dbReference type="SUPFAM" id="SSF47741">
    <property type="entry name" value="CO dehydrogenase ISP C-domain like"/>
    <property type="match status" value="1"/>
</dbReference>
<feature type="domain" description="2Fe-2S ferredoxin-type" evidence="6">
    <location>
        <begin position="1"/>
        <end position="76"/>
    </location>
</feature>
<evidence type="ECO:0000313" key="7">
    <source>
        <dbReference type="EMBL" id="THV18825.1"/>
    </source>
</evidence>
<dbReference type="EMBL" id="STGV01000013">
    <property type="protein sequence ID" value="THV18825.1"/>
    <property type="molecule type" value="Genomic_DNA"/>
</dbReference>
<evidence type="ECO:0000259" key="6">
    <source>
        <dbReference type="PROSITE" id="PS51085"/>
    </source>
</evidence>
<dbReference type="InterPro" id="IPR006058">
    <property type="entry name" value="2Fe2S_fd_BS"/>
</dbReference>
<name>A0A4S8NQX5_9HYPH</name>
<keyword evidence="2" id="KW-0479">Metal-binding</keyword>
<dbReference type="InterPro" id="IPR012675">
    <property type="entry name" value="Beta-grasp_dom_sf"/>
</dbReference>
<dbReference type="RefSeq" id="WP_136600484.1">
    <property type="nucleotide sequence ID" value="NZ_STGV01000013.1"/>
</dbReference>
<protein>
    <submittedName>
        <fullName evidence="7">(2Fe-2S)-binding protein</fullName>
    </submittedName>
</protein>
<dbReference type="InterPro" id="IPR036010">
    <property type="entry name" value="2Fe-2S_ferredoxin-like_sf"/>
</dbReference>
<keyword evidence="8" id="KW-1185">Reference proteome</keyword>
<dbReference type="InterPro" id="IPR036884">
    <property type="entry name" value="2Fe-2S-bd_dom_sf"/>
</dbReference>
<organism evidence="7 8">
    <name type="scientific">Peteryoungia ipomoeae</name>
    <dbReference type="NCBI Taxonomy" id="1210932"/>
    <lineage>
        <taxon>Bacteria</taxon>
        <taxon>Pseudomonadati</taxon>
        <taxon>Pseudomonadota</taxon>
        <taxon>Alphaproteobacteria</taxon>
        <taxon>Hyphomicrobiales</taxon>
        <taxon>Rhizobiaceae</taxon>
        <taxon>Peteryoungia</taxon>
    </lineage>
</organism>
<dbReference type="OrthoDB" id="9806714at2"/>
<accession>A0A4S8NQX5</accession>
<reference evidence="7 8" key="1">
    <citation type="submission" date="2019-04" db="EMBL/GenBank/DDBJ databases">
        <title>Genome sequence of strain shin9-1.</title>
        <authorList>
            <person name="Gao J."/>
            <person name="Sun J."/>
        </authorList>
    </citation>
    <scope>NUCLEOTIDE SEQUENCE [LARGE SCALE GENOMIC DNA]</scope>
    <source>
        <strain evidence="8">shin9-1</strain>
    </source>
</reference>
<dbReference type="AlphaFoldDB" id="A0A4S8NQX5"/>
<dbReference type="InterPro" id="IPR002888">
    <property type="entry name" value="2Fe-2S-bd"/>
</dbReference>
<dbReference type="InterPro" id="IPR001041">
    <property type="entry name" value="2Fe-2S_ferredoxin-type"/>
</dbReference>
<dbReference type="InterPro" id="IPR051452">
    <property type="entry name" value="Diverse_Oxidoreductases"/>
</dbReference>
<proteinExistence type="predicted"/>
<comment type="caution">
    <text evidence="7">The sequence shown here is derived from an EMBL/GenBank/DDBJ whole genome shotgun (WGS) entry which is preliminary data.</text>
</comment>
<dbReference type="Pfam" id="PF00111">
    <property type="entry name" value="Fer2"/>
    <property type="match status" value="1"/>
</dbReference>
<dbReference type="GO" id="GO:0051537">
    <property type="term" value="F:2 iron, 2 sulfur cluster binding"/>
    <property type="evidence" value="ECO:0007669"/>
    <property type="project" value="UniProtKB-KW"/>
</dbReference>
<dbReference type="PROSITE" id="PS00197">
    <property type="entry name" value="2FE2S_FER_1"/>
    <property type="match status" value="1"/>
</dbReference>
<gene>
    <name evidence="7" type="ORF">FAA97_20785</name>
</gene>
<dbReference type="PROSITE" id="PS51085">
    <property type="entry name" value="2FE2S_FER_2"/>
    <property type="match status" value="1"/>
</dbReference>
<keyword evidence="4" id="KW-0408">Iron</keyword>
<evidence type="ECO:0000256" key="4">
    <source>
        <dbReference type="ARBA" id="ARBA00023004"/>
    </source>
</evidence>
<keyword evidence="5" id="KW-0411">Iron-sulfur</keyword>
<dbReference type="Gene3D" id="3.10.20.30">
    <property type="match status" value="1"/>
</dbReference>
<dbReference type="GO" id="GO:0046872">
    <property type="term" value="F:metal ion binding"/>
    <property type="evidence" value="ECO:0007669"/>
    <property type="project" value="UniProtKB-KW"/>
</dbReference>
<keyword evidence="1" id="KW-0001">2Fe-2S</keyword>
<evidence type="ECO:0000256" key="5">
    <source>
        <dbReference type="ARBA" id="ARBA00023014"/>
    </source>
</evidence>
<dbReference type="PANTHER" id="PTHR44379:SF2">
    <property type="entry name" value="BLR6218 PROTEIN"/>
    <property type="match status" value="1"/>
</dbReference>
<dbReference type="Proteomes" id="UP000308828">
    <property type="component" value="Unassembled WGS sequence"/>
</dbReference>
<evidence type="ECO:0000256" key="2">
    <source>
        <dbReference type="ARBA" id="ARBA00022723"/>
    </source>
</evidence>
<dbReference type="PANTHER" id="PTHR44379">
    <property type="entry name" value="OXIDOREDUCTASE WITH IRON-SULFUR SUBUNIT"/>
    <property type="match status" value="1"/>
</dbReference>
<sequence>MRILLNKKAETIPDDLAEAPLLFVLRDHFGLNGPKFGCGVGSCGACTVVIDGEAPRSCLLPAGSLDGKAILTLEGLSTGARLHPVQQSWIAESVPQCGYCQNGQIMTAYALLAARPEAGADDIAEAMDGVLCRCGTQARIREAIIRAQAMMREER</sequence>